<dbReference type="PANTHER" id="PTHR45934">
    <property type="entry name" value="FAD/NAD(P)-BINDING OXIDOREDUCTASE FAMILY PROTEIN"/>
    <property type="match status" value="1"/>
</dbReference>
<evidence type="ECO:0000259" key="4">
    <source>
        <dbReference type="Pfam" id="PF01494"/>
    </source>
</evidence>
<name>A0AAP0KRV2_9MAGN</name>
<dbReference type="SUPFAM" id="SSF51905">
    <property type="entry name" value="FAD/NAD(P)-binding domain"/>
    <property type="match status" value="1"/>
</dbReference>
<sequence length="179" mass="19621">MHVKPVIRILYVVERSSRCLPVSCTHFRSACFVGPFVNSVRDHLHPFVAIWWPWDVMWGVNCKGNVSVAGDALHPMTPDLGQGGCAALEDSITLATCLAEALSSKGARRGSSSTNGVVEEEYRANKKRMGLEKYVKERKWMGSTLVATTFVVGKMQQSNGAVMNFVRDKLLSANLGGYA</sequence>
<reference evidence="5 6" key="1">
    <citation type="submission" date="2024-01" db="EMBL/GenBank/DDBJ databases">
        <title>Genome assemblies of Stephania.</title>
        <authorList>
            <person name="Yang L."/>
        </authorList>
    </citation>
    <scope>NUCLEOTIDE SEQUENCE [LARGE SCALE GENOMIC DNA]</scope>
    <source>
        <strain evidence="5">QJT</strain>
        <tissue evidence="5">Leaf</tissue>
    </source>
</reference>
<dbReference type="GO" id="GO:0071949">
    <property type="term" value="F:FAD binding"/>
    <property type="evidence" value="ECO:0007669"/>
    <property type="project" value="InterPro"/>
</dbReference>
<proteinExistence type="inferred from homology"/>
<accession>A0AAP0KRV2</accession>
<dbReference type="Proteomes" id="UP001417504">
    <property type="component" value="Unassembled WGS sequence"/>
</dbReference>
<keyword evidence="1" id="KW-0560">Oxidoreductase</keyword>
<dbReference type="InterPro" id="IPR002938">
    <property type="entry name" value="FAD-bd"/>
</dbReference>
<dbReference type="InterPro" id="IPR036188">
    <property type="entry name" value="FAD/NAD-bd_sf"/>
</dbReference>
<organism evidence="5 6">
    <name type="scientific">Stephania japonica</name>
    <dbReference type="NCBI Taxonomy" id="461633"/>
    <lineage>
        <taxon>Eukaryota</taxon>
        <taxon>Viridiplantae</taxon>
        <taxon>Streptophyta</taxon>
        <taxon>Embryophyta</taxon>
        <taxon>Tracheophyta</taxon>
        <taxon>Spermatophyta</taxon>
        <taxon>Magnoliopsida</taxon>
        <taxon>Ranunculales</taxon>
        <taxon>Menispermaceae</taxon>
        <taxon>Menispermoideae</taxon>
        <taxon>Cissampelideae</taxon>
        <taxon>Stephania</taxon>
    </lineage>
</organism>
<evidence type="ECO:0000256" key="3">
    <source>
        <dbReference type="ARBA" id="ARBA00024018"/>
    </source>
</evidence>
<dbReference type="AlphaFoldDB" id="A0AAP0KRV2"/>
<dbReference type="PANTHER" id="PTHR45934:SF28">
    <property type="entry name" value="OS03G0153100 PROTEIN"/>
    <property type="match status" value="1"/>
</dbReference>
<feature type="domain" description="FAD-binding" evidence="4">
    <location>
        <begin position="62"/>
        <end position="107"/>
    </location>
</feature>
<keyword evidence="2" id="KW-0503">Monooxygenase</keyword>
<evidence type="ECO:0000313" key="5">
    <source>
        <dbReference type="EMBL" id="KAK9156284.1"/>
    </source>
</evidence>
<protein>
    <recommendedName>
        <fullName evidence="4">FAD-binding domain-containing protein</fullName>
    </recommendedName>
</protein>
<dbReference type="GO" id="GO:0004497">
    <property type="term" value="F:monooxygenase activity"/>
    <property type="evidence" value="ECO:0007669"/>
    <property type="project" value="UniProtKB-KW"/>
</dbReference>
<dbReference type="InterPro" id="IPR044560">
    <property type="entry name" value="MOase"/>
</dbReference>
<comment type="similarity">
    <text evidence="3">Belongs to the 3-hydroxybenzoate 6-hydroxylase family.</text>
</comment>
<evidence type="ECO:0000256" key="2">
    <source>
        <dbReference type="ARBA" id="ARBA00023033"/>
    </source>
</evidence>
<keyword evidence="6" id="KW-1185">Reference proteome</keyword>
<dbReference type="Gene3D" id="3.50.50.60">
    <property type="entry name" value="FAD/NAD(P)-binding domain"/>
    <property type="match status" value="1"/>
</dbReference>
<gene>
    <name evidence="5" type="ORF">Sjap_003764</name>
</gene>
<dbReference type="EMBL" id="JBBNAE010000001">
    <property type="protein sequence ID" value="KAK9156284.1"/>
    <property type="molecule type" value="Genomic_DNA"/>
</dbReference>
<dbReference type="Pfam" id="PF01494">
    <property type="entry name" value="FAD_binding_3"/>
    <property type="match status" value="1"/>
</dbReference>
<evidence type="ECO:0000256" key="1">
    <source>
        <dbReference type="ARBA" id="ARBA00023002"/>
    </source>
</evidence>
<evidence type="ECO:0000313" key="6">
    <source>
        <dbReference type="Proteomes" id="UP001417504"/>
    </source>
</evidence>
<comment type="caution">
    <text evidence="5">The sequence shown here is derived from an EMBL/GenBank/DDBJ whole genome shotgun (WGS) entry which is preliminary data.</text>
</comment>